<proteinExistence type="predicted"/>
<protein>
    <submittedName>
        <fullName evidence="1">Mitochondrial group I intron splicing factor CCM1</fullName>
    </submittedName>
</protein>
<sequence>MDIIKDSIIRVSTRYKNLGPIRRPKPVITRRGDPRVNQLRINEPSKVTSTFKSHSQVITEDINQTTTKDTNVTSKNQPQPVNIPLLARNNDVFKNHERRKFQEFLKPLGTENLKIFNNDINPYDAETSRKNWHDKNSKDNLVIYGDFLKIHKKFESIIDLLAKLTPEEILNKDDNKQLLILESHAKYQESLKFNVPKYHFKPIPSPREFENFQEYIYFITHCKIFNKHTTSNLNGLVNDILLYTHNVDNKEFKHKRNVHTFNQLIEYYGFQKNQNLFTRHLLLIMKLDGVDPNIETFNNLLKMLTINSSIRSIDNNLVFSKILNILKLIESSGLKANLITYERIYSCINNIYLKERFLNKISMINLPITSNFLNLIIDDLLKNCSNYEDFKTFIENDVNLKDWELNDKIFNKVVKFNIINHKQFPTEFNDHTNSYVIDGIIQGNFKDEEKLTLLMKYYQPELNIIKKIIVFMSKMNISLPEIRSVTMKLTQDFKELSGSNYKIMKKFIPEMHKLELKFKKFNLSDKENQDFSLTSIIFTNKEFKLPPKIEKQLQLSAISIINSSKLQQSSTTIEQRLKLHKLI</sequence>
<organism evidence="1 2">
    <name type="scientific">[Candida] jaroonii</name>
    <dbReference type="NCBI Taxonomy" id="467808"/>
    <lineage>
        <taxon>Eukaryota</taxon>
        <taxon>Fungi</taxon>
        <taxon>Dikarya</taxon>
        <taxon>Ascomycota</taxon>
        <taxon>Saccharomycotina</taxon>
        <taxon>Pichiomycetes</taxon>
        <taxon>Debaryomycetaceae</taxon>
        <taxon>Yamadazyma</taxon>
    </lineage>
</organism>
<keyword evidence="2" id="KW-1185">Reference proteome</keyword>
<reference evidence="1" key="1">
    <citation type="submission" date="2022-06" db="EMBL/GenBank/DDBJ databases">
        <authorList>
            <person name="Legras J.-L."/>
            <person name="Devillers H."/>
            <person name="Grondin C."/>
        </authorList>
    </citation>
    <scope>NUCLEOTIDE SEQUENCE</scope>
    <source>
        <strain evidence="1">CLIB 1444</strain>
    </source>
</reference>
<gene>
    <name evidence="1" type="ORF">CLIB1444_03S06370</name>
</gene>
<accession>A0ACA9Y5C3</accession>
<dbReference type="EMBL" id="CALSDN010000003">
    <property type="protein sequence ID" value="CAH6720188.1"/>
    <property type="molecule type" value="Genomic_DNA"/>
</dbReference>
<evidence type="ECO:0000313" key="2">
    <source>
        <dbReference type="Proteomes" id="UP001152531"/>
    </source>
</evidence>
<comment type="caution">
    <text evidence="1">The sequence shown here is derived from an EMBL/GenBank/DDBJ whole genome shotgun (WGS) entry which is preliminary data.</text>
</comment>
<name>A0ACA9Y5C3_9ASCO</name>
<evidence type="ECO:0000313" key="1">
    <source>
        <dbReference type="EMBL" id="CAH6720188.1"/>
    </source>
</evidence>
<dbReference type="Proteomes" id="UP001152531">
    <property type="component" value="Unassembled WGS sequence"/>
</dbReference>